<proteinExistence type="predicted"/>
<dbReference type="SUPFAM" id="SSF50939">
    <property type="entry name" value="Sialidases"/>
    <property type="match status" value="1"/>
</dbReference>
<dbReference type="GO" id="GO:0120147">
    <property type="term" value="F:formylglycine-generating oxidase activity"/>
    <property type="evidence" value="ECO:0007669"/>
    <property type="project" value="TreeGrafter"/>
</dbReference>
<evidence type="ECO:0000256" key="2">
    <source>
        <dbReference type="SAM" id="SignalP"/>
    </source>
</evidence>
<dbReference type="Pfam" id="PF13088">
    <property type="entry name" value="BNR_2"/>
    <property type="match status" value="1"/>
</dbReference>
<evidence type="ECO:0000259" key="3">
    <source>
        <dbReference type="Pfam" id="PF03781"/>
    </source>
</evidence>
<protein>
    <submittedName>
        <fullName evidence="5">Formylglycine-generating enzyme, required for sulfatase activity, contains SUMF1/FGE domain</fullName>
    </submittedName>
</protein>
<keyword evidence="6" id="KW-1185">Reference proteome</keyword>
<feature type="chain" id="PRO_5009293171" evidence="2">
    <location>
        <begin position="21"/>
        <end position="782"/>
    </location>
</feature>
<dbReference type="InterPro" id="IPR042095">
    <property type="entry name" value="SUMF_sf"/>
</dbReference>
<accession>A0A1H6AZ97</accession>
<dbReference type="Gene3D" id="2.120.10.10">
    <property type="match status" value="1"/>
</dbReference>
<feature type="domain" description="Sialidase" evidence="4">
    <location>
        <begin position="342"/>
        <end position="625"/>
    </location>
</feature>
<evidence type="ECO:0000313" key="6">
    <source>
        <dbReference type="Proteomes" id="UP000236728"/>
    </source>
</evidence>
<dbReference type="InterPro" id="IPR036278">
    <property type="entry name" value="Sialidase_sf"/>
</dbReference>
<evidence type="ECO:0000256" key="1">
    <source>
        <dbReference type="SAM" id="MobiDB-lite"/>
    </source>
</evidence>
<evidence type="ECO:0000259" key="4">
    <source>
        <dbReference type="Pfam" id="PF13088"/>
    </source>
</evidence>
<sequence length="782" mass="85731">MQQQLRAAVVIAGACLFAMAAGAQKIETNSVGIKLARISAGEFRMGADAREIPASVRAGLGVMSTRPAHGDFDEVPAHPVKLTYSLAMSVTEVSIAEYQLFDPAYKPNTAVPGYAAGISWQQAMDYCAWLSKREHKGYRLPTEAEWEYAARSGGTKLYGASDSPLKIDEPNAWGIANLGVGRPEWTLDWYGPYEPQLQMDPTGPSTGWAKVVRGGALDFRKSKEPGENPASSPYFERPANRASMAPSFSSPQGRIGFRIVEAPFPSARPTAPFTYSFETAVKQQPDGIAAGPDLSKPWIHLHEIFPNLNGRSMPEVGWRIGLARGLGIAYHNTAIQELPNGDMMAAYYNTPQSEDDPDMTIITMRRRAGTETWDMPEPWPYFADAANAAPVIWNDVVPNGTGKLWFFWGQPRLIGAWPFSYMTSKDNGATWSAVEFPRFTAPIGRYVPQPINSIVRSSDGTILIPTDSTGRDATGNGSVSSVWGTHDGGQSWYDTGGRTAGRHTTIVMAKDGTTILGFGGKNSEIEGKMPLAISHDGGKTWQKKATPFDELLSGERPSVIRLHDGKLFFVADYNPSKQKHIHKDGAYVALSDDDGATWTTKPLPKEVVTVGYTTATQGANGVIHVITSKNKPDYEIEMTEAWVLDKLAGLTPALPLQLGPITQHEEKYASGKVRIRWGSAKASDGRVLLEGPEEAFYISGKPMWKLSFHEGEKVGTETFWRENGTRAWEKSYLPSGEWIWVLFDENGKQTVSSTWKGKSFQHSTVPDIMQDKKTDGPDPEAE</sequence>
<dbReference type="AlphaFoldDB" id="A0A1H6AZ97"/>
<dbReference type="InterPro" id="IPR011040">
    <property type="entry name" value="Sialidase"/>
</dbReference>
<feature type="region of interest" description="Disordered" evidence="1">
    <location>
        <begin position="219"/>
        <end position="249"/>
    </location>
</feature>
<dbReference type="InterPro" id="IPR016187">
    <property type="entry name" value="CTDL_fold"/>
</dbReference>
<feature type="domain" description="Sulfatase-modifying factor enzyme-like" evidence="3">
    <location>
        <begin position="115"/>
        <end position="159"/>
    </location>
</feature>
<organism evidence="5 6">
    <name type="scientific">Bryocella elongata</name>
    <dbReference type="NCBI Taxonomy" id="863522"/>
    <lineage>
        <taxon>Bacteria</taxon>
        <taxon>Pseudomonadati</taxon>
        <taxon>Acidobacteriota</taxon>
        <taxon>Terriglobia</taxon>
        <taxon>Terriglobales</taxon>
        <taxon>Acidobacteriaceae</taxon>
        <taxon>Bryocella</taxon>
    </lineage>
</organism>
<dbReference type="InterPro" id="IPR005532">
    <property type="entry name" value="SUMF_dom"/>
</dbReference>
<gene>
    <name evidence="5" type="ORF">SAMN05421819_3336</name>
</gene>
<dbReference type="EMBL" id="FNVA01000006">
    <property type="protein sequence ID" value="SEG53106.1"/>
    <property type="molecule type" value="Genomic_DNA"/>
</dbReference>
<reference evidence="5 6" key="1">
    <citation type="submission" date="2016-10" db="EMBL/GenBank/DDBJ databases">
        <authorList>
            <person name="de Groot N.N."/>
        </authorList>
    </citation>
    <scope>NUCLEOTIDE SEQUENCE [LARGE SCALE GENOMIC DNA]</scope>
    <source>
        <strain evidence="5 6">DSM 22489</strain>
    </source>
</reference>
<dbReference type="PANTHER" id="PTHR23150">
    <property type="entry name" value="SULFATASE MODIFYING FACTOR 1, 2"/>
    <property type="match status" value="1"/>
</dbReference>
<dbReference type="Gene3D" id="2.20.110.10">
    <property type="entry name" value="Histone H3 K4-specific methyltransferase SET7/9 N-terminal domain"/>
    <property type="match status" value="1"/>
</dbReference>
<keyword evidence="2" id="KW-0732">Signal</keyword>
<dbReference type="InterPro" id="IPR051043">
    <property type="entry name" value="Sulfatase_Mod_Factor_Kinase"/>
</dbReference>
<dbReference type="PANTHER" id="PTHR23150:SF19">
    <property type="entry name" value="FORMYLGLYCINE-GENERATING ENZYME"/>
    <property type="match status" value="1"/>
</dbReference>
<dbReference type="Gene3D" id="3.90.1580.10">
    <property type="entry name" value="paralog of FGE (formylglycine-generating enzyme)"/>
    <property type="match status" value="1"/>
</dbReference>
<name>A0A1H6AZ97_9BACT</name>
<feature type="region of interest" description="Disordered" evidence="1">
    <location>
        <begin position="762"/>
        <end position="782"/>
    </location>
</feature>
<feature type="signal peptide" evidence="2">
    <location>
        <begin position="1"/>
        <end position="20"/>
    </location>
</feature>
<evidence type="ECO:0000313" key="5">
    <source>
        <dbReference type="EMBL" id="SEG53106.1"/>
    </source>
</evidence>
<dbReference type="Pfam" id="PF03781">
    <property type="entry name" value="FGE-sulfatase"/>
    <property type="match status" value="1"/>
</dbReference>
<dbReference type="CDD" id="cd15482">
    <property type="entry name" value="Sialidase_non-viral"/>
    <property type="match status" value="1"/>
</dbReference>
<dbReference type="Proteomes" id="UP000236728">
    <property type="component" value="Unassembled WGS sequence"/>
</dbReference>
<dbReference type="SUPFAM" id="SSF56436">
    <property type="entry name" value="C-type lectin-like"/>
    <property type="match status" value="1"/>
</dbReference>
<dbReference type="SUPFAM" id="SSF82185">
    <property type="entry name" value="Histone H3 K4-specific methyltransferase SET7/9 N-terminal domain"/>
    <property type="match status" value="1"/>
</dbReference>